<evidence type="ECO:0000259" key="9">
    <source>
        <dbReference type="SMART" id="SM00382"/>
    </source>
</evidence>
<comment type="similarity">
    <text evidence="2">Belongs to the RecF family.</text>
</comment>
<comment type="subcellular location">
    <subcellularLocation>
        <location evidence="1">Cytoplasm</location>
    </subcellularLocation>
</comment>
<evidence type="ECO:0000256" key="2">
    <source>
        <dbReference type="ARBA" id="ARBA00008016"/>
    </source>
</evidence>
<keyword evidence="5" id="KW-0235">DNA replication</keyword>
<dbReference type="SUPFAM" id="SSF52540">
    <property type="entry name" value="P-loop containing nucleoside triphosphate hydrolases"/>
    <property type="match status" value="1"/>
</dbReference>
<evidence type="ECO:0000256" key="4">
    <source>
        <dbReference type="ARBA" id="ARBA00022490"/>
    </source>
</evidence>
<dbReference type="EMBL" id="CAESAE010000003">
    <property type="protein sequence ID" value="CAB4336715.1"/>
    <property type="molecule type" value="Genomic_DNA"/>
</dbReference>
<gene>
    <name evidence="11" type="ORF">UFOPK3328_01445</name>
    <name evidence="12" type="ORF">UFOPK3913_00005</name>
    <name evidence="10" type="ORF">UFOPK4107_00660</name>
</gene>
<keyword evidence="6" id="KW-0547">Nucleotide-binding</keyword>
<evidence type="ECO:0000256" key="3">
    <source>
        <dbReference type="ARBA" id="ARBA00020170"/>
    </source>
</evidence>
<evidence type="ECO:0000313" key="10">
    <source>
        <dbReference type="EMBL" id="CAB4336715.1"/>
    </source>
</evidence>
<dbReference type="NCBIfam" id="TIGR00611">
    <property type="entry name" value="recf"/>
    <property type="match status" value="1"/>
</dbReference>
<dbReference type="PROSITE" id="PS00618">
    <property type="entry name" value="RECF_2"/>
    <property type="match status" value="1"/>
</dbReference>
<dbReference type="AlphaFoldDB" id="A0A6J7LJQ9"/>
<accession>A0A6J7LJQ9</accession>
<dbReference type="HAMAP" id="MF_00365">
    <property type="entry name" value="RecF"/>
    <property type="match status" value="1"/>
</dbReference>
<dbReference type="GO" id="GO:0006302">
    <property type="term" value="P:double-strand break repair"/>
    <property type="evidence" value="ECO:0007669"/>
    <property type="project" value="TreeGrafter"/>
</dbReference>
<keyword evidence="8" id="KW-0238">DNA-binding</keyword>
<dbReference type="Pfam" id="PF02463">
    <property type="entry name" value="SMC_N"/>
    <property type="match status" value="1"/>
</dbReference>
<dbReference type="InterPro" id="IPR027417">
    <property type="entry name" value="P-loop_NTPase"/>
</dbReference>
<evidence type="ECO:0000313" key="11">
    <source>
        <dbReference type="EMBL" id="CAB4877449.1"/>
    </source>
</evidence>
<dbReference type="EMBL" id="CAFBOC010000001">
    <property type="protein sequence ID" value="CAB4967755.1"/>
    <property type="molecule type" value="Genomic_DNA"/>
</dbReference>
<dbReference type="PROSITE" id="PS00617">
    <property type="entry name" value="RECF_1"/>
    <property type="match status" value="1"/>
</dbReference>
<evidence type="ECO:0000256" key="5">
    <source>
        <dbReference type="ARBA" id="ARBA00022705"/>
    </source>
</evidence>
<dbReference type="EMBL" id="CAFBLD010000011">
    <property type="protein sequence ID" value="CAB4877449.1"/>
    <property type="molecule type" value="Genomic_DNA"/>
</dbReference>
<keyword evidence="4" id="KW-0963">Cytoplasm</keyword>
<name>A0A6J7LJQ9_9ZZZZ</name>
<dbReference type="GO" id="GO:0005524">
    <property type="term" value="F:ATP binding"/>
    <property type="evidence" value="ECO:0007669"/>
    <property type="project" value="UniProtKB-KW"/>
</dbReference>
<reference evidence="12" key="1">
    <citation type="submission" date="2020-05" db="EMBL/GenBank/DDBJ databases">
        <authorList>
            <person name="Chiriac C."/>
            <person name="Salcher M."/>
            <person name="Ghai R."/>
            <person name="Kavagutti S V."/>
        </authorList>
    </citation>
    <scope>NUCLEOTIDE SEQUENCE</scope>
</reference>
<evidence type="ECO:0000256" key="8">
    <source>
        <dbReference type="ARBA" id="ARBA00023125"/>
    </source>
</evidence>
<feature type="domain" description="AAA+ ATPase" evidence="9">
    <location>
        <begin position="22"/>
        <end position="349"/>
    </location>
</feature>
<dbReference type="InterPro" id="IPR001238">
    <property type="entry name" value="DNA-binding_RecF"/>
</dbReference>
<dbReference type="Gene3D" id="3.40.50.300">
    <property type="entry name" value="P-loop containing nucleotide triphosphate hydrolases"/>
    <property type="match status" value="1"/>
</dbReference>
<dbReference type="GO" id="GO:0006260">
    <property type="term" value="P:DNA replication"/>
    <property type="evidence" value="ECO:0007669"/>
    <property type="project" value="UniProtKB-KW"/>
</dbReference>
<dbReference type="PANTHER" id="PTHR32182">
    <property type="entry name" value="DNA REPLICATION AND REPAIR PROTEIN RECF"/>
    <property type="match status" value="1"/>
</dbReference>
<dbReference type="PANTHER" id="PTHR32182:SF0">
    <property type="entry name" value="DNA REPLICATION AND REPAIR PROTEIN RECF"/>
    <property type="match status" value="1"/>
</dbReference>
<organism evidence="12">
    <name type="scientific">freshwater metagenome</name>
    <dbReference type="NCBI Taxonomy" id="449393"/>
    <lineage>
        <taxon>unclassified sequences</taxon>
        <taxon>metagenomes</taxon>
        <taxon>ecological metagenomes</taxon>
    </lineage>
</organism>
<evidence type="ECO:0000256" key="1">
    <source>
        <dbReference type="ARBA" id="ARBA00004496"/>
    </source>
</evidence>
<proteinExistence type="inferred from homology"/>
<dbReference type="GO" id="GO:0003697">
    <property type="term" value="F:single-stranded DNA binding"/>
    <property type="evidence" value="ECO:0007669"/>
    <property type="project" value="InterPro"/>
</dbReference>
<dbReference type="InterPro" id="IPR003593">
    <property type="entry name" value="AAA+_ATPase"/>
</dbReference>
<keyword evidence="7" id="KW-0067">ATP-binding</keyword>
<evidence type="ECO:0000256" key="6">
    <source>
        <dbReference type="ARBA" id="ARBA00022741"/>
    </source>
</evidence>
<dbReference type="CDD" id="cd03242">
    <property type="entry name" value="ABC_RecF"/>
    <property type="match status" value="1"/>
</dbReference>
<dbReference type="SMART" id="SM00382">
    <property type="entry name" value="AAA"/>
    <property type="match status" value="1"/>
</dbReference>
<dbReference type="InterPro" id="IPR042174">
    <property type="entry name" value="RecF_2"/>
</dbReference>
<dbReference type="InterPro" id="IPR018078">
    <property type="entry name" value="DNA-binding_RecF_CS"/>
</dbReference>
<dbReference type="GO" id="GO:0005737">
    <property type="term" value="C:cytoplasm"/>
    <property type="evidence" value="ECO:0007669"/>
    <property type="project" value="UniProtKB-SubCell"/>
</dbReference>
<evidence type="ECO:0000256" key="7">
    <source>
        <dbReference type="ARBA" id="ARBA00022840"/>
    </source>
</evidence>
<dbReference type="InterPro" id="IPR003395">
    <property type="entry name" value="RecF/RecN/SMC_N"/>
</dbReference>
<sequence length="366" mass="41074">MRIKQLSLQNFRSYLNVTINFTSKTTTFIGDNGAGKTNIVEAIIYLAFLSSHRVSQNQPLILLGNQQAIIRAEIEKENRTLQIDLEVNANKANRARINQNPTRSQKEILGACQVVHFSPEDLDLVRGDPGTRRDFLDRLLITRSPRLAGVSADYERVIKQRNVLLKTRAAQSALVPWNEQLVVLASNLTAERIALCEALNPWATQNYSNLNETKLMKLDYKSSTEGLSNNPNLNIEIYKKQIQDLQYQEIERGTTLFGPHRDDLLIQLGDFPAKGYASHGESWSVAISLRLGAFDLLRNEGSDPILILDDVFAELDTTRRLQLMAATQKAEQTIITAAVEGDLPEGLETERFYVTPGVVSLKKRGL</sequence>
<evidence type="ECO:0000313" key="12">
    <source>
        <dbReference type="EMBL" id="CAB4967755.1"/>
    </source>
</evidence>
<dbReference type="GO" id="GO:0000731">
    <property type="term" value="P:DNA synthesis involved in DNA repair"/>
    <property type="evidence" value="ECO:0007669"/>
    <property type="project" value="TreeGrafter"/>
</dbReference>
<dbReference type="Gene3D" id="1.20.1050.90">
    <property type="entry name" value="RecF/RecN/SMC, N-terminal domain"/>
    <property type="match status" value="1"/>
</dbReference>
<protein>
    <recommendedName>
        <fullName evidence="3">DNA replication and repair protein RecF</fullName>
    </recommendedName>
</protein>